<keyword evidence="4" id="KW-0998">Cell outer membrane</keyword>
<gene>
    <name evidence="8" type="ORF">CKO21_03840</name>
</gene>
<dbReference type="GO" id="GO:0007155">
    <property type="term" value="P:cell adhesion"/>
    <property type="evidence" value="ECO:0007669"/>
    <property type="project" value="InterPro"/>
</dbReference>
<dbReference type="PANTHER" id="PTHR30329:SF21">
    <property type="entry name" value="LIPOPROTEIN YIAD-RELATED"/>
    <property type="match status" value="1"/>
</dbReference>
<dbReference type="EMBL" id="NRRE01000015">
    <property type="protein sequence ID" value="MBK1696372.1"/>
    <property type="molecule type" value="Genomic_DNA"/>
</dbReference>
<reference evidence="8" key="1">
    <citation type="submission" date="2017-08" db="EMBL/GenBank/DDBJ databases">
        <authorList>
            <person name="Imhoff J.F."/>
            <person name="Rahn T."/>
            <person name="Kuenzel S."/>
            <person name="Neulinger S.C."/>
        </authorList>
    </citation>
    <scope>NUCLEOTIDE SEQUENCE</scope>
    <source>
        <strain evidence="8">DSM 9154</strain>
    </source>
</reference>
<dbReference type="PROSITE" id="PS51123">
    <property type="entry name" value="OMPA_2"/>
    <property type="match status" value="1"/>
</dbReference>
<evidence type="ECO:0000313" key="9">
    <source>
        <dbReference type="Proteomes" id="UP000778970"/>
    </source>
</evidence>
<dbReference type="PANTHER" id="PTHR30329">
    <property type="entry name" value="STATOR ELEMENT OF FLAGELLAR MOTOR COMPLEX"/>
    <property type="match status" value="1"/>
</dbReference>
<dbReference type="PROSITE" id="PS51257">
    <property type="entry name" value="PROKAR_LIPOPROTEIN"/>
    <property type="match status" value="1"/>
</dbReference>
<dbReference type="Pfam" id="PF02412">
    <property type="entry name" value="TSP_3"/>
    <property type="match status" value="3"/>
</dbReference>
<dbReference type="AlphaFoldDB" id="A0A934UYT9"/>
<dbReference type="RefSeq" id="WP_051431782.1">
    <property type="nucleotide sequence ID" value="NZ_NRRE01000015.1"/>
</dbReference>
<proteinExistence type="predicted"/>
<feature type="region of interest" description="Disordered" evidence="6">
    <location>
        <begin position="77"/>
        <end position="102"/>
    </location>
</feature>
<evidence type="ECO:0000256" key="4">
    <source>
        <dbReference type="ARBA" id="ARBA00023237"/>
    </source>
</evidence>
<keyword evidence="3 5" id="KW-0472">Membrane</keyword>
<dbReference type="Proteomes" id="UP000778970">
    <property type="component" value="Unassembled WGS sequence"/>
</dbReference>
<dbReference type="GO" id="GO:0009279">
    <property type="term" value="C:cell outer membrane"/>
    <property type="evidence" value="ECO:0007669"/>
    <property type="project" value="UniProtKB-SubCell"/>
</dbReference>
<evidence type="ECO:0000256" key="5">
    <source>
        <dbReference type="PROSITE-ProRule" id="PRU00473"/>
    </source>
</evidence>
<protein>
    <submittedName>
        <fullName evidence="8">OmpA family protein</fullName>
    </submittedName>
</protein>
<dbReference type="PRINTS" id="PR01021">
    <property type="entry name" value="OMPADOMAIN"/>
</dbReference>
<organism evidence="8 9">
    <name type="scientific">Rhodovibrio salinarum</name>
    <dbReference type="NCBI Taxonomy" id="1087"/>
    <lineage>
        <taxon>Bacteria</taxon>
        <taxon>Pseudomonadati</taxon>
        <taxon>Pseudomonadota</taxon>
        <taxon>Alphaproteobacteria</taxon>
        <taxon>Rhodospirillales</taxon>
        <taxon>Rhodovibrionaceae</taxon>
        <taxon>Rhodovibrio</taxon>
    </lineage>
</organism>
<dbReference type="Gene3D" id="4.10.1080.10">
    <property type="entry name" value="TSP type-3 repeat"/>
    <property type="match status" value="1"/>
</dbReference>
<dbReference type="InterPro" id="IPR003367">
    <property type="entry name" value="Thrombospondin_3-like_rpt"/>
</dbReference>
<feature type="domain" description="OmpA-like" evidence="7">
    <location>
        <begin position="132"/>
        <end position="248"/>
    </location>
</feature>
<comment type="subcellular location">
    <subcellularLocation>
        <location evidence="1">Cell outer membrane</location>
    </subcellularLocation>
</comment>
<feature type="compositionally biased region" description="Basic and acidic residues" evidence="6">
    <location>
        <begin position="78"/>
        <end position="87"/>
    </location>
</feature>
<dbReference type="Gene3D" id="3.30.1330.60">
    <property type="entry name" value="OmpA-like domain"/>
    <property type="match status" value="1"/>
</dbReference>
<dbReference type="InterPro" id="IPR050330">
    <property type="entry name" value="Bact_OuterMem_StrucFunc"/>
</dbReference>
<evidence type="ECO:0000256" key="3">
    <source>
        <dbReference type="ARBA" id="ARBA00023136"/>
    </source>
</evidence>
<evidence type="ECO:0000313" key="8">
    <source>
        <dbReference type="EMBL" id="MBK1696372.1"/>
    </source>
</evidence>
<dbReference type="SUPFAM" id="SSF103088">
    <property type="entry name" value="OmpA-like"/>
    <property type="match status" value="1"/>
</dbReference>
<comment type="caution">
    <text evidence="8">The sequence shown here is derived from an EMBL/GenBank/DDBJ whole genome shotgun (WGS) entry which is preliminary data.</text>
</comment>
<evidence type="ECO:0000256" key="2">
    <source>
        <dbReference type="ARBA" id="ARBA00022729"/>
    </source>
</evidence>
<evidence type="ECO:0000256" key="6">
    <source>
        <dbReference type="SAM" id="MobiDB-lite"/>
    </source>
</evidence>
<dbReference type="InterPro" id="IPR028974">
    <property type="entry name" value="TSP_type-3_rpt"/>
</dbReference>
<reference evidence="8" key="2">
    <citation type="journal article" date="2020" name="Microorganisms">
        <title>Osmotic Adaptation and Compatible Solute Biosynthesis of Phototrophic Bacteria as Revealed from Genome Analyses.</title>
        <authorList>
            <person name="Imhoff J.F."/>
            <person name="Rahn T."/>
            <person name="Kunzel S."/>
            <person name="Keller A."/>
            <person name="Neulinger S.C."/>
        </authorList>
    </citation>
    <scope>NUCLEOTIDE SEQUENCE</scope>
    <source>
        <strain evidence="8">DSM 9154</strain>
    </source>
</reference>
<dbReference type="InterPro" id="IPR036737">
    <property type="entry name" value="OmpA-like_sf"/>
</dbReference>
<keyword evidence="2" id="KW-0732">Signal</keyword>
<dbReference type="GO" id="GO:0005509">
    <property type="term" value="F:calcium ion binding"/>
    <property type="evidence" value="ECO:0007669"/>
    <property type="project" value="InterPro"/>
</dbReference>
<dbReference type="Pfam" id="PF00691">
    <property type="entry name" value="OmpA"/>
    <property type="match status" value="1"/>
</dbReference>
<accession>A0A934UYT9</accession>
<dbReference type="InterPro" id="IPR006665">
    <property type="entry name" value="OmpA-like"/>
</dbReference>
<sequence length="248" mass="26517">MEMRHVRVGLALFAVTVVLAGCGVHEGMKADGSGVAPEWTQVGDDDGDGVLNPRDACPGTPEGVRVDAVGCALDSDNDGVRDTRDDCPDTPEGAEVNDRGCPLDTDGDGVANARDACAHTPPGVRVDAQGCSLEQGLNDLPPVFFNTNKASIRPESYRILRDVADRLAERPGVRVRVIGHTDNRNTAAYNMDLSQRRAKAVVSFLIERGIDPDRLVAVGRGESEPIASNDTEAGMARNRRVEYEVIGR</sequence>
<dbReference type="CDD" id="cd07185">
    <property type="entry name" value="OmpA_C-like"/>
    <property type="match status" value="1"/>
</dbReference>
<keyword evidence="9" id="KW-1185">Reference proteome</keyword>
<evidence type="ECO:0000259" key="7">
    <source>
        <dbReference type="PROSITE" id="PS51123"/>
    </source>
</evidence>
<evidence type="ECO:0000256" key="1">
    <source>
        <dbReference type="ARBA" id="ARBA00004442"/>
    </source>
</evidence>
<dbReference type="InterPro" id="IPR006664">
    <property type="entry name" value="OMP_bac"/>
</dbReference>
<name>A0A934UYT9_9PROT</name>
<dbReference type="SUPFAM" id="SSF103647">
    <property type="entry name" value="TSP type-3 repeat"/>
    <property type="match status" value="1"/>
</dbReference>